<keyword evidence="1" id="KW-0175">Coiled coil</keyword>
<evidence type="ECO:0000256" key="1">
    <source>
        <dbReference type="SAM" id="Coils"/>
    </source>
</evidence>
<evidence type="ECO:0000256" key="2">
    <source>
        <dbReference type="SAM" id="MobiDB-lite"/>
    </source>
</evidence>
<evidence type="ECO:0008006" key="5">
    <source>
        <dbReference type="Google" id="ProtNLM"/>
    </source>
</evidence>
<organism evidence="3 4">
    <name type="scientific">Orchesella dallaii</name>
    <dbReference type="NCBI Taxonomy" id="48710"/>
    <lineage>
        <taxon>Eukaryota</taxon>
        <taxon>Metazoa</taxon>
        <taxon>Ecdysozoa</taxon>
        <taxon>Arthropoda</taxon>
        <taxon>Hexapoda</taxon>
        <taxon>Collembola</taxon>
        <taxon>Entomobryomorpha</taxon>
        <taxon>Entomobryoidea</taxon>
        <taxon>Orchesellidae</taxon>
        <taxon>Orchesellinae</taxon>
        <taxon>Orchesella</taxon>
    </lineage>
</organism>
<feature type="coiled-coil region" evidence="1">
    <location>
        <begin position="88"/>
        <end position="140"/>
    </location>
</feature>
<proteinExistence type="predicted"/>
<evidence type="ECO:0000313" key="4">
    <source>
        <dbReference type="Proteomes" id="UP001642540"/>
    </source>
</evidence>
<dbReference type="InterPro" id="IPR013083">
    <property type="entry name" value="Znf_RING/FYVE/PHD"/>
</dbReference>
<name>A0ABP1QE51_9HEXA</name>
<feature type="compositionally biased region" description="Low complexity" evidence="2">
    <location>
        <begin position="354"/>
        <end position="380"/>
    </location>
</feature>
<accession>A0ABP1QE51</accession>
<reference evidence="3 4" key="1">
    <citation type="submission" date="2024-08" db="EMBL/GenBank/DDBJ databases">
        <authorList>
            <person name="Cucini C."/>
            <person name="Frati F."/>
        </authorList>
    </citation>
    <scope>NUCLEOTIDE SEQUENCE [LARGE SCALE GENOMIC DNA]</scope>
</reference>
<sequence>MAFACRNCKTRFDVTKILTDSTSGYKAYSVVSTQCGHLFHSKCLEGVLTNQKLLHARHGTGPLRRFCPVVGCNADIRSEDSLIRILFNENDNIQLNESENDLEDAEVKLIKRVQLLKIEKEKLQKNFERVDNEAELLRSALDEIKFDLSDIQSFMHDDRLMKRGDLIFWITKDGTYAPGKVIEIRKKPGENTHYAIIKLDKKTKVSGIGPHAAERDTLILPVTELITFKSFFHEFFDKFQAKFDSLVFDLNAEIQELSSPTVPYSSDRSTSYYRSTRKLSRSVSRTSLAIPSLNPLDELDSVQVDCIPVPVSRKNSQQLPYKKATKITRSKTIHYGEGNEPRRLEKCRSMSWATTPTKSSLDLLSPTTPSRSENSQSSSSYQDLRSPTPEEEEEGGNEFITVGERVIWFDTSSEHNQVGTVAAVCEYTPVAIVQFDVHPIVEHKFQYRTVPLDELFPYDLASPEDKFKIAESYGTVAEFVESHEHFFDLPNEADMSQSDDDDDHE</sequence>
<comment type="caution">
    <text evidence="3">The sequence shown here is derived from an EMBL/GenBank/DDBJ whole genome shotgun (WGS) entry which is preliminary data.</text>
</comment>
<dbReference type="SUPFAM" id="SSF57850">
    <property type="entry name" value="RING/U-box"/>
    <property type="match status" value="1"/>
</dbReference>
<dbReference type="Proteomes" id="UP001642540">
    <property type="component" value="Unassembled WGS sequence"/>
</dbReference>
<protein>
    <recommendedName>
        <fullName evidence="5">RING-type domain-containing protein</fullName>
    </recommendedName>
</protein>
<gene>
    <name evidence="3" type="ORF">ODALV1_LOCUS9132</name>
</gene>
<feature type="region of interest" description="Disordered" evidence="2">
    <location>
        <begin position="349"/>
        <end position="397"/>
    </location>
</feature>
<dbReference type="Gene3D" id="3.30.40.10">
    <property type="entry name" value="Zinc/RING finger domain, C3HC4 (zinc finger)"/>
    <property type="match status" value="1"/>
</dbReference>
<evidence type="ECO:0000313" key="3">
    <source>
        <dbReference type="EMBL" id="CAL8095598.1"/>
    </source>
</evidence>
<dbReference type="EMBL" id="CAXLJM020000027">
    <property type="protein sequence ID" value="CAL8095598.1"/>
    <property type="molecule type" value="Genomic_DNA"/>
</dbReference>
<keyword evidence="4" id="KW-1185">Reference proteome</keyword>